<gene>
    <name evidence="3" type="ORF">XA68_12414</name>
</gene>
<dbReference type="Proteomes" id="UP000037136">
    <property type="component" value="Unassembled WGS sequence"/>
</dbReference>
<reference evidence="3 4" key="1">
    <citation type="journal article" date="2015" name="BMC Genomics">
        <title>Gene expression during zombie ant biting behavior reflects the complexity underlying fungal parasitic behavioral manipulation.</title>
        <authorList>
            <person name="de Bekker C."/>
            <person name="Ohm R.A."/>
            <person name="Loreto R.G."/>
            <person name="Sebastian A."/>
            <person name="Albert I."/>
            <person name="Merrow M."/>
            <person name="Brachmann A."/>
            <person name="Hughes D.P."/>
        </authorList>
    </citation>
    <scope>NUCLEOTIDE SEQUENCE [LARGE SCALE GENOMIC DNA]</scope>
    <source>
        <strain evidence="3 4">SC16a</strain>
    </source>
</reference>
<dbReference type="EMBL" id="LAZP02000201">
    <property type="protein sequence ID" value="PFH59412.1"/>
    <property type="molecule type" value="Genomic_DNA"/>
</dbReference>
<reference evidence="3 4" key="2">
    <citation type="journal article" date="2017" name="Sci. Rep.">
        <title>Ant-infecting Ophiocordyceps genomes reveal a high diversity of potential behavioral manipulation genes and a possible major role for enterotoxins.</title>
        <authorList>
            <person name="de Bekker C."/>
            <person name="Ohm R.A."/>
            <person name="Evans H.C."/>
            <person name="Brachmann A."/>
            <person name="Hughes D.P."/>
        </authorList>
    </citation>
    <scope>NUCLEOTIDE SEQUENCE [LARGE SCALE GENOMIC DNA]</scope>
    <source>
        <strain evidence="3 4">SC16a</strain>
    </source>
</reference>
<dbReference type="AlphaFoldDB" id="A0A2A9PES5"/>
<sequence>MQITNILCVLLAAVEVSSAAPSPLQRRFDWGTVKRTAKVTIQNNSPDRIKSVSLVHKYSNVYKHRAEWPVIERFKSPDEGNETTVEYNTGPFTTGRDWWLLSFYSDDMKTQFVTDPNNFRGFVDSLEGIGQLTTVSVAGATAGMVGALAGPVTSVAASTAAVVVAKETTDALFNEETTVGFKQHILRADDEGKMTVIVINPDYTVTFYSTGSPSRTVTSRRPAAIEVKNERGDVVDEIKQ</sequence>
<proteinExistence type="predicted"/>
<dbReference type="Gene3D" id="2.60.40.3820">
    <property type="match status" value="2"/>
</dbReference>
<keyword evidence="4" id="KW-1185">Reference proteome</keyword>
<evidence type="ECO:0000313" key="3">
    <source>
        <dbReference type="EMBL" id="PFH59412.1"/>
    </source>
</evidence>
<name>A0A2A9PES5_OPHUN</name>
<accession>A0A2A9PES5</accession>
<evidence type="ECO:0000313" key="4">
    <source>
        <dbReference type="Proteomes" id="UP000037136"/>
    </source>
</evidence>
<dbReference type="OrthoDB" id="5785880at2759"/>
<evidence type="ECO:0000256" key="1">
    <source>
        <dbReference type="SAM" id="SignalP"/>
    </source>
</evidence>
<feature type="signal peptide" evidence="1">
    <location>
        <begin position="1"/>
        <end position="19"/>
    </location>
</feature>
<feature type="domain" description="Up-regulated in Daf-2" evidence="2">
    <location>
        <begin position="34"/>
        <end position="217"/>
    </location>
</feature>
<protein>
    <recommendedName>
        <fullName evidence="2">Up-regulated in Daf-2 domain-containing protein</fullName>
    </recommendedName>
</protein>
<organism evidence="3 4">
    <name type="scientific">Ophiocordyceps unilateralis</name>
    <name type="common">Zombie-ant fungus</name>
    <name type="synonym">Torrubia unilateralis</name>
    <dbReference type="NCBI Taxonomy" id="268505"/>
    <lineage>
        <taxon>Eukaryota</taxon>
        <taxon>Fungi</taxon>
        <taxon>Dikarya</taxon>
        <taxon>Ascomycota</taxon>
        <taxon>Pezizomycotina</taxon>
        <taxon>Sordariomycetes</taxon>
        <taxon>Hypocreomycetidae</taxon>
        <taxon>Hypocreales</taxon>
        <taxon>Ophiocordycipitaceae</taxon>
        <taxon>Ophiocordyceps</taxon>
    </lineage>
</organism>
<dbReference type="InterPro" id="IPR041157">
    <property type="entry name" value="PUD1/2"/>
</dbReference>
<evidence type="ECO:0000259" key="2">
    <source>
        <dbReference type="Pfam" id="PF18457"/>
    </source>
</evidence>
<comment type="caution">
    <text evidence="3">The sequence shown here is derived from an EMBL/GenBank/DDBJ whole genome shotgun (WGS) entry which is preliminary data.</text>
</comment>
<dbReference type="Pfam" id="PF18457">
    <property type="entry name" value="PUD1_2"/>
    <property type="match status" value="1"/>
</dbReference>
<keyword evidence="1" id="KW-0732">Signal</keyword>
<feature type="chain" id="PRO_5012721725" description="Up-regulated in Daf-2 domain-containing protein" evidence="1">
    <location>
        <begin position="20"/>
        <end position="240"/>
    </location>
</feature>